<dbReference type="Gene3D" id="1.10.3210.50">
    <property type="match status" value="1"/>
</dbReference>
<sequence length="222" mass="24810">MTPDQQAALDALRTTLRAMFGPGVVAHDFSHLERVERNATRLLEREHGDAFIVHASCLLHDLHRILERDCGHHVAPEQAETEVRRLLDAHAVDGPIATRICACIDATERYRCAGDVIDAAAMSAEQRIVRDADMLDALGAVGIARAFMFGGRLGEPLWAAEPINDTFQAGHTASIVHHFHEKLLRLHEEMLTDEGRRIALERTRLMRNYLDALREELDSSSP</sequence>
<dbReference type="EMBL" id="MLJW01002628">
    <property type="protein sequence ID" value="OIQ74086.1"/>
    <property type="molecule type" value="Genomic_DNA"/>
</dbReference>
<gene>
    <name evidence="1" type="ORF">GALL_442710</name>
</gene>
<organism evidence="1">
    <name type="scientific">mine drainage metagenome</name>
    <dbReference type="NCBI Taxonomy" id="410659"/>
    <lineage>
        <taxon>unclassified sequences</taxon>
        <taxon>metagenomes</taxon>
        <taxon>ecological metagenomes</taxon>
    </lineage>
</organism>
<accession>A0A1J5PR65</accession>
<keyword evidence="1" id="KW-0378">Hydrolase</keyword>
<dbReference type="AlphaFoldDB" id="A0A1J5PR65"/>
<evidence type="ECO:0000313" key="1">
    <source>
        <dbReference type="EMBL" id="OIQ74086.1"/>
    </source>
</evidence>
<dbReference type="CDD" id="cd00077">
    <property type="entry name" value="HDc"/>
    <property type="match status" value="1"/>
</dbReference>
<comment type="caution">
    <text evidence="1">The sequence shown here is derived from an EMBL/GenBank/DDBJ whole genome shotgun (WGS) entry which is preliminary data.</text>
</comment>
<dbReference type="PANTHER" id="PTHR33594">
    <property type="entry name" value="SUPERFAMILY HYDROLASE, PUTATIVE (AFU_ORTHOLOGUE AFUA_1G03035)-RELATED"/>
    <property type="match status" value="1"/>
</dbReference>
<name>A0A1J5PR65_9ZZZZ</name>
<proteinExistence type="predicted"/>
<protein>
    <submittedName>
        <fullName evidence="1">Putative hydrolase</fullName>
    </submittedName>
</protein>
<dbReference type="GO" id="GO:0016787">
    <property type="term" value="F:hydrolase activity"/>
    <property type="evidence" value="ECO:0007669"/>
    <property type="project" value="UniProtKB-KW"/>
</dbReference>
<dbReference type="InterPro" id="IPR003607">
    <property type="entry name" value="HD/PDEase_dom"/>
</dbReference>
<reference evidence="1" key="1">
    <citation type="submission" date="2016-10" db="EMBL/GenBank/DDBJ databases">
        <title>Sequence of Gallionella enrichment culture.</title>
        <authorList>
            <person name="Poehlein A."/>
            <person name="Muehling M."/>
            <person name="Daniel R."/>
        </authorList>
    </citation>
    <scope>NUCLEOTIDE SEQUENCE</scope>
</reference>
<dbReference type="SUPFAM" id="SSF109604">
    <property type="entry name" value="HD-domain/PDEase-like"/>
    <property type="match status" value="1"/>
</dbReference>
<dbReference type="PANTHER" id="PTHR33594:SF1">
    <property type="entry name" value="HD_PDEASE DOMAIN-CONTAINING PROTEIN"/>
    <property type="match status" value="1"/>
</dbReference>